<evidence type="ECO:0000313" key="2">
    <source>
        <dbReference type="EMBL" id="GAG97983.1"/>
    </source>
</evidence>
<proteinExistence type="predicted"/>
<keyword evidence="1" id="KW-0472">Membrane</keyword>
<keyword evidence="1" id="KW-0812">Transmembrane</keyword>
<comment type="caution">
    <text evidence="2">The sequence shown here is derived from an EMBL/GenBank/DDBJ whole genome shotgun (WGS) entry which is preliminary data.</text>
</comment>
<accession>X1CPE2</accession>
<feature type="non-terminal residue" evidence="2">
    <location>
        <position position="59"/>
    </location>
</feature>
<evidence type="ECO:0000256" key="1">
    <source>
        <dbReference type="SAM" id="Phobius"/>
    </source>
</evidence>
<dbReference type="AlphaFoldDB" id="X1CPE2"/>
<name>X1CPE2_9ZZZZ</name>
<dbReference type="EMBL" id="BART01027844">
    <property type="protein sequence ID" value="GAG97983.1"/>
    <property type="molecule type" value="Genomic_DNA"/>
</dbReference>
<gene>
    <name evidence="2" type="ORF">S01H4_49251</name>
</gene>
<organism evidence="2">
    <name type="scientific">marine sediment metagenome</name>
    <dbReference type="NCBI Taxonomy" id="412755"/>
    <lineage>
        <taxon>unclassified sequences</taxon>
        <taxon>metagenomes</taxon>
        <taxon>ecological metagenomes</taxon>
    </lineage>
</organism>
<feature type="transmembrane region" description="Helical" evidence="1">
    <location>
        <begin position="40"/>
        <end position="58"/>
    </location>
</feature>
<keyword evidence="1" id="KW-1133">Transmembrane helix</keyword>
<reference evidence="2" key="1">
    <citation type="journal article" date="2014" name="Front. Microbiol.">
        <title>High frequency of phylogenetically diverse reductive dehalogenase-homologous genes in deep subseafloor sedimentary metagenomes.</title>
        <authorList>
            <person name="Kawai M."/>
            <person name="Futagami T."/>
            <person name="Toyoda A."/>
            <person name="Takaki Y."/>
            <person name="Nishi S."/>
            <person name="Hori S."/>
            <person name="Arai W."/>
            <person name="Tsubouchi T."/>
            <person name="Morono Y."/>
            <person name="Uchiyama I."/>
            <person name="Ito T."/>
            <person name="Fujiyama A."/>
            <person name="Inagaki F."/>
            <person name="Takami H."/>
        </authorList>
    </citation>
    <scope>NUCLEOTIDE SEQUENCE</scope>
    <source>
        <strain evidence="2">Expedition CK06-06</strain>
    </source>
</reference>
<sequence length="59" mass="6555">MTESKRVKIIKMRRNTVNFLAAIMAVLIVGLGIFFIQGNFVYSLLCAIGLVIVLAYAIH</sequence>
<feature type="transmembrane region" description="Helical" evidence="1">
    <location>
        <begin position="16"/>
        <end position="34"/>
    </location>
</feature>
<protein>
    <submittedName>
        <fullName evidence="2">Uncharacterized protein</fullName>
    </submittedName>
</protein>